<dbReference type="AlphaFoldDB" id="A0A0A9T0T4"/>
<organism evidence="1">
    <name type="scientific">Arundo donax</name>
    <name type="common">Giant reed</name>
    <name type="synonym">Donax arundinaceus</name>
    <dbReference type="NCBI Taxonomy" id="35708"/>
    <lineage>
        <taxon>Eukaryota</taxon>
        <taxon>Viridiplantae</taxon>
        <taxon>Streptophyta</taxon>
        <taxon>Embryophyta</taxon>
        <taxon>Tracheophyta</taxon>
        <taxon>Spermatophyta</taxon>
        <taxon>Magnoliopsida</taxon>
        <taxon>Liliopsida</taxon>
        <taxon>Poales</taxon>
        <taxon>Poaceae</taxon>
        <taxon>PACMAD clade</taxon>
        <taxon>Arundinoideae</taxon>
        <taxon>Arundineae</taxon>
        <taxon>Arundo</taxon>
    </lineage>
</organism>
<proteinExistence type="predicted"/>
<reference evidence="1" key="2">
    <citation type="journal article" date="2015" name="Data Brief">
        <title>Shoot transcriptome of the giant reed, Arundo donax.</title>
        <authorList>
            <person name="Barrero R.A."/>
            <person name="Guerrero F.D."/>
            <person name="Moolhuijzen P."/>
            <person name="Goolsby J.A."/>
            <person name="Tidwell J."/>
            <person name="Bellgard S.E."/>
            <person name="Bellgard M.I."/>
        </authorList>
    </citation>
    <scope>NUCLEOTIDE SEQUENCE</scope>
    <source>
        <tissue evidence="1">Shoot tissue taken approximately 20 cm above the soil surface</tissue>
    </source>
</reference>
<sequence>MNSATLQVYQRNNSVFYVNDCKEERHLLSLCRSK</sequence>
<reference evidence="1" key="1">
    <citation type="submission" date="2014-09" db="EMBL/GenBank/DDBJ databases">
        <authorList>
            <person name="Magalhaes I.L.F."/>
            <person name="Oliveira U."/>
            <person name="Santos F.R."/>
            <person name="Vidigal T.H.D.A."/>
            <person name="Brescovit A.D."/>
            <person name="Santos A.J."/>
        </authorList>
    </citation>
    <scope>NUCLEOTIDE SEQUENCE</scope>
    <source>
        <tissue evidence="1">Shoot tissue taken approximately 20 cm above the soil surface</tissue>
    </source>
</reference>
<protein>
    <submittedName>
        <fullName evidence="1">Uncharacterized protein</fullName>
    </submittedName>
</protein>
<accession>A0A0A9T0T4</accession>
<evidence type="ECO:0000313" key="1">
    <source>
        <dbReference type="EMBL" id="JAD73127.1"/>
    </source>
</evidence>
<name>A0A0A9T0T4_ARUDO</name>
<dbReference type="EMBL" id="GBRH01224768">
    <property type="protein sequence ID" value="JAD73127.1"/>
    <property type="molecule type" value="Transcribed_RNA"/>
</dbReference>